<dbReference type="Pfam" id="PF00501">
    <property type="entry name" value="AMP-binding"/>
    <property type="match status" value="1"/>
</dbReference>
<evidence type="ECO:0000256" key="2">
    <source>
        <dbReference type="ARBA" id="ARBA00022598"/>
    </source>
</evidence>
<proteinExistence type="inferred from homology"/>
<dbReference type="SUPFAM" id="SSF56801">
    <property type="entry name" value="Acetyl-CoA synthetase-like"/>
    <property type="match status" value="1"/>
</dbReference>
<dbReference type="Gene3D" id="3.40.50.12780">
    <property type="entry name" value="N-terminal domain of ligase-like"/>
    <property type="match status" value="1"/>
</dbReference>
<dbReference type="InterPro" id="IPR000873">
    <property type="entry name" value="AMP-dep_synth/lig_dom"/>
</dbReference>
<feature type="domain" description="AMP-dependent synthetase/ligase" evidence="3">
    <location>
        <begin position="72"/>
        <end position="254"/>
    </location>
</feature>
<accession>A0A1H6LQI0</accession>
<protein>
    <submittedName>
        <fullName evidence="4">AMP-binding enzyme</fullName>
    </submittedName>
</protein>
<dbReference type="STRING" id="370526.SAMN04489835_5547"/>
<keyword evidence="2" id="KW-0436">Ligase</keyword>
<dbReference type="EMBL" id="LT629971">
    <property type="protein sequence ID" value="SEH90919.1"/>
    <property type="molecule type" value="Genomic_DNA"/>
</dbReference>
<reference evidence="5" key="1">
    <citation type="submission" date="2016-10" db="EMBL/GenBank/DDBJ databases">
        <authorList>
            <person name="Varghese N."/>
            <person name="Submissions S."/>
        </authorList>
    </citation>
    <scope>NUCLEOTIDE SEQUENCE [LARGE SCALE GENOMIC DNA]</scope>
    <source>
        <strain evidence="5">DSM 45405</strain>
    </source>
</reference>
<dbReference type="Proteomes" id="UP000182915">
    <property type="component" value="Chromosome I"/>
</dbReference>
<organism evidence="4 5">
    <name type="scientific">Mycolicibacterium rutilum</name>
    <name type="common">Mycobacterium rutilum</name>
    <dbReference type="NCBI Taxonomy" id="370526"/>
    <lineage>
        <taxon>Bacteria</taxon>
        <taxon>Bacillati</taxon>
        <taxon>Actinomycetota</taxon>
        <taxon>Actinomycetes</taxon>
        <taxon>Mycobacteriales</taxon>
        <taxon>Mycobacteriaceae</taxon>
        <taxon>Mycolicibacterium</taxon>
    </lineage>
</organism>
<keyword evidence="5" id="KW-1185">Reference proteome</keyword>
<dbReference type="RefSeq" id="WP_083409923.1">
    <property type="nucleotide sequence ID" value="NZ_LT629971.1"/>
</dbReference>
<dbReference type="GO" id="GO:0006631">
    <property type="term" value="P:fatty acid metabolic process"/>
    <property type="evidence" value="ECO:0007669"/>
    <property type="project" value="TreeGrafter"/>
</dbReference>
<evidence type="ECO:0000256" key="1">
    <source>
        <dbReference type="ARBA" id="ARBA00006432"/>
    </source>
</evidence>
<evidence type="ECO:0000259" key="3">
    <source>
        <dbReference type="Pfam" id="PF00501"/>
    </source>
</evidence>
<name>A0A1H6LQI0_MYCRU</name>
<evidence type="ECO:0000313" key="5">
    <source>
        <dbReference type="Proteomes" id="UP000182915"/>
    </source>
</evidence>
<dbReference type="GO" id="GO:0031956">
    <property type="term" value="F:medium-chain fatty acid-CoA ligase activity"/>
    <property type="evidence" value="ECO:0007669"/>
    <property type="project" value="TreeGrafter"/>
</dbReference>
<sequence>MTNLPLVGHARPEVQRILDRYVHAYLGEASTLVISASRFDSVHSHAGWSVTDCATRFETLPGSPEAHGPTAQLVMETSGTTGEPKLVRYSKDVIRRCAEAIAERLALTADRDYVALVNPRFAYGMSIIHSHLAAGVPVRFCAPPVSLDAWTDFRRSLRPNSSVYLLPHQSFLLAQDPSWSFEGAVELIFAGGALTESMAAKLRPSFPHAGVTNMYGQAELGPRIAIGHATLADFREGDVGTPLPGVRIRITGEDRVEVASDYRMLSYVDIAGGAEPTTPEWWPTGDIGRLTADGHLHVLGRSAADINFLGSRIELSGLRRLVRAVDGVLDCRASAVEHAVYGQQPSLRVLVETPDPTAERRIRRALAAEVGSSASAVLIDVVDVAGLPDSGKL</sequence>
<dbReference type="AlphaFoldDB" id="A0A1H6LQI0"/>
<gene>
    <name evidence="4" type="ORF">SAMN04489835_5547</name>
</gene>
<dbReference type="PANTHER" id="PTHR43201:SF5">
    <property type="entry name" value="MEDIUM-CHAIN ACYL-COA LIGASE ACSF2, MITOCHONDRIAL"/>
    <property type="match status" value="1"/>
</dbReference>
<dbReference type="OrthoDB" id="8445630at2"/>
<comment type="similarity">
    <text evidence="1">Belongs to the ATP-dependent AMP-binding enzyme family.</text>
</comment>
<evidence type="ECO:0000313" key="4">
    <source>
        <dbReference type="EMBL" id="SEH90919.1"/>
    </source>
</evidence>
<dbReference type="InterPro" id="IPR042099">
    <property type="entry name" value="ANL_N_sf"/>
</dbReference>
<dbReference type="PANTHER" id="PTHR43201">
    <property type="entry name" value="ACYL-COA SYNTHETASE"/>
    <property type="match status" value="1"/>
</dbReference>